<dbReference type="Gene3D" id="1.10.510.10">
    <property type="entry name" value="Transferase(Phosphotransferase) domain 1"/>
    <property type="match status" value="1"/>
</dbReference>
<evidence type="ECO:0000256" key="6">
    <source>
        <dbReference type="SAM" id="MobiDB-lite"/>
    </source>
</evidence>
<evidence type="ECO:0000256" key="4">
    <source>
        <dbReference type="ARBA" id="ARBA00022777"/>
    </source>
</evidence>
<dbReference type="RefSeq" id="WP_170140058.1">
    <property type="nucleotide sequence ID" value="NZ_CP016353.1"/>
</dbReference>
<dbReference type="PROSITE" id="PS00107">
    <property type="entry name" value="PROTEIN_KINASE_ATP"/>
    <property type="match status" value="1"/>
</dbReference>
<protein>
    <submittedName>
        <fullName evidence="7">Serine/threonine protein kinase</fullName>
    </submittedName>
</protein>
<keyword evidence="2" id="KW-0808">Transferase</keyword>
<dbReference type="STRING" id="530584.SAMN05421630_101156"/>
<keyword evidence="3" id="KW-0547">Nucleotide-binding</keyword>
<dbReference type="InterPro" id="IPR008271">
    <property type="entry name" value="Ser/Thr_kinase_AS"/>
</dbReference>
<keyword evidence="5" id="KW-0067">ATP-binding</keyword>
<gene>
    <name evidence="7" type="ORF">SAMN05421630_101156</name>
</gene>
<dbReference type="GO" id="GO:0004674">
    <property type="term" value="F:protein serine/threonine kinase activity"/>
    <property type="evidence" value="ECO:0007669"/>
    <property type="project" value="UniProtKB-KW"/>
</dbReference>
<dbReference type="InterPro" id="IPR030616">
    <property type="entry name" value="Aur-like"/>
</dbReference>
<dbReference type="CDD" id="cd14014">
    <property type="entry name" value="STKc_PknB_like"/>
    <property type="match status" value="1"/>
</dbReference>
<dbReference type="KEGG" id="pmad:BAY61_08975"/>
<dbReference type="SMART" id="SM00220">
    <property type="entry name" value="S_TKc"/>
    <property type="match status" value="1"/>
</dbReference>
<reference evidence="7 8" key="1">
    <citation type="submission" date="2016-10" db="EMBL/GenBank/DDBJ databases">
        <authorList>
            <person name="de Groot N.N."/>
        </authorList>
    </citation>
    <scope>NUCLEOTIDE SEQUENCE [LARGE SCALE GENOMIC DNA]</scope>
    <source>
        <strain evidence="7 8">CGMCC 4.5506</strain>
    </source>
</reference>
<evidence type="ECO:0000313" key="8">
    <source>
        <dbReference type="Proteomes" id="UP000199494"/>
    </source>
</evidence>
<dbReference type="Pfam" id="PF00069">
    <property type="entry name" value="Pkinase"/>
    <property type="match status" value="1"/>
</dbReference>
<feature type="region of interest" description="Disordered" evidence="6">
    <location>
        <begin position="1"/>
        <end position="27"/>
    </location>
</feature>
<dbReference type="PROSITE" id="PS50011">
    <property type="entry name" value="PROTEIN_KINASE_DOM"/>
    <property type="match status" value="1"/>
</dbReference>
<evidence type="ECO:0000256" key="5">
    <source>
        <dbReference type="ARBA" id="ARBA00022840"/>
    </source>
</evidence>
<keyword evidence="1 7" id="KW-0723">Serine/threonine-protein kinase</keyword>
<dbReference type="SUPFAM" id="SSF56112">
    <property type="entry name" value="Protein kinase-like (PK-like)"/>
    <property type="match status" value="1"/>
</dbReference>
<evidence type="ECO:0000256" key="2">
    <source>
        <dbReference type="ARBA" id="ARBA00022679"/>
    </source>
</evidence>
<evidence type="ECO:0000256" key="3">
    <source>
        <dbReference type="ARBA" id="ARBA00022741"/>
    </source>
</evidence>
<dbReference type="GO" id="GO:0005524">
    <property type="term" value="F:ATP binding"/>
    <property type="evidence" value="ECO:0007669"/>
    <property type="project" value="UniProtKB-UniRule"/>
</dbReference>
<name>A0A222VMD5_9PSEU</name>
<dbReference type="Gene3D" id="3.30.200.20">
    <property type="entry name" value="Phosphorylase Kinase, domain 1"/>
    <property type="match status" value="1"/>
</dbReference>
<keyword evidence="8" id="KW-1185">Reference proteome</keyword>
<evidence type="ECO:0000256" key="1">
    <source>
        <dbReference type="ARBA" id="ARBA00022527"/>
    </source>
</evidence>
<proteinExistence type="predicted"/>
<dbReference type="AlphaFoldDB" id="A0A222VMD5"/>
<accession>A0A222VMD5</accession>
<sequence length="305" mass="31814">MSGERRAGDSRRHGACPASSASAPSASSAKRGAVVAGRFELASRIGSGGHGAVWLATDLATGEQCAAKLVHGAASAELIRAARERSVRLDHPHVLSPYAWAEGRDLVVIASELVRGGSLATLLADHGPLPWRYVAEILAQLLDALAHVHGRGLVHRDVKPANVLLHPTATRAPHLRLSDFGLVHAMGSQRVTRTGFVVGTPGYLAPEVLAGQPPHASQDLFAAGAVAAQLLSGSERPGPEREPDSGPLRSVVATLRSADPRQRHSAAGRLAELRAAAPLELPALTADGEPVEIFDVLSTDYDANS</sequence>
<dbReference type="InterPro" id="IPR011009">
    <property type="entry name" value="Kinase-like_dom_sf"/>
</dbReference>
<feature type="compositionally biased region" description="Basic and acidic residues" evidence="6">
    <location>
        <begin position="1"/>
        <end position="12"/>
    </location>
</feature>
<keyword evidence="4 7" id="KW-0418">Kinase</keyword>
<evidence type="ECO:0000313" key="7">
    <source>
        <dbReference type="EMBL" id="SDC03446.1"/>
    </source>
</evidence>
<dbReference type="PANTHER" id="PTHR24350">
    <property type="entry name" value="SERINE/THREONINE-PROTEIN KINASE IAL-RELATED"/>
    <property type="match status" value="1"/>
</dbReference>
<dbReference type="Proteomes" id="UP000199494">
    <property type="component" value="Unassembled WGS sequence"/>
</dbReference>
<organism evidence="7 8">
    <name type="scientific">Prauserella marina</name>
    <dbReference type="NCBI Taxonomy" id="530584"/>
    <lineage>
        <taxon>Bacteria</taxon>
        <taxon>Bacillati</taxon>
        <taxon>Actinomycetota</taxon>
        <taxon>Actinomycetes</taxon>
        <taxon>Pseudonocardiales</taxon>
        <taxon>Pseudonocardiaceae</taxon>
        <taxon>Prauserella</taxon>
    </lineage>
</organism>
<dbReference type="InterPro" id="IPR000719">
    <property type="entry name" value="Prot_kinase_dom"/>
</dbReference>
<feature type="compositionally biased region" description="Low complexity" evidence="6">
    <location>
        <begin position="15"/>
        <end position="27"/>
    </location>
</feature>
<dbReference type="InterPro" id="IPR017441">
    <property type="entry name" value="Protein_kinase_ATP_BS"/>
</dbReference>
<dbReference type="PROSITE" id="PS00108">
    <property type="entry name" value="PROTEIN_KINASE_ST"/>
    <property type="match status" value="1"/>
</dbReference>
<dbReference type="EMBL" id="FMZE01000001">
    <property type="protein sequence ID" value="SDC03446.1"/>
    <property type="molecule type" value="Genomic_DNA"/>
</dbReference>